<keyword evidence="5" id="KW-0808">Transferase</keyword>
<dbReference type="FunFam" id="3.30.200.20:FF:000138">
    <property type="entry name" value="Phosphorylase b kinase gamma catalytic chain, liver/testis"/>
    <property type="match status" value="1"/>
</dbReference>
<comment type="catalytic activity">
    <reaction evidence="1">
        <text>2 ATP + phosphorylase b = 2 ADP + phosphorylase a.</text>
        <dbReference type="EC" id="2.7.11.19"/>
    </reaction>
</comment>
<dbReference type="InterPro" id="IPR000719">
    <property type="entry name" value="Prot_kinase_dom"/>
</dbReference>
<dbReference type="SUPFAM" id="SSF56112">
    <property type="entry name" value="Protein kinase-like (PK-like)"/>
    <property type="match status" value="1"/>
</dbReference>
<name>A0A6P4YMP3_BRABE</name>
<dbReference type="Gene3D" id="3.30.200.20">
    <property type="entry name" value="Phosphorylase Kinase, domain 1"/>
    <property type="match status" value="1"/>
</dbReference>
<dbReference type="GO" id="GO:0005516">
    <property type="term" value="F:calmodulin binding"/>
    <property type="evidence" value="ECO:0007669"/>
    <property type="project" value="UniProtKB-KW"/>
</dbReference>
<evidence type="ECO:0000256" key="9">
    <source>
        <dbReference type="ARBA" id="ARBA00022860"/>
    </source>
</evidence>
<organism evidence="15 16">
    <name type="scientific">Branchiostoma belcheri</name>
    <name type="common">Amphioxus</name>
    <dbReference type="NCBI Taxonomy" id="7741"/>
    <lineage>
        <taxon>Eukaryota</taxon>
        <taxon>Metazoa</taxon>
        <taxon>Chordata</taxon>
        <taxon>Cephalochordata</taxon>
        <taxon>Leptocardii</taxon>
        <taxon>Amphioxiformes</taxon>
        <taxon>Branchiostomatidae</taxon>
        <taxon>Branchiostoma</taxon>
    </lineage>
</organism>
<evidence type="ECO:0000259" key="14">
    <source>
        <dbReference type="PROSITE" id="PS50011"/>
    </source>
</evidence>
<evidence type="ECO:0000256" key="7">
    <source>
        <dbReference type="ARBA" id="ARBA00022777"/>
    </source>
</evidence>
<keyword evidence="8 12" id="KW-0067">ATP-binding</keyword>
<feature type="binding site" evidence="12">
    <location>
        <position position="58"/>
    </location>
    <ligand>
        <name>ATP</name>
        <dbReference type="ChEBI" id="CHEBI:30616"/>
    </ligand>
</feature>
<dbReference type="AlphaFoldDB" id="A0A6P4YMP3"/>
<dbReference type="OrthoDB" id="419455at2759"/>
<evidence type="ECO:0000256" key="12">
    <source>
        <dbReference type="PROSITE-ProRule" id="PRU10141"/>
    </source>
</evidence>
<dbReference type="PROSITE" id="PS00108">
    <property type="entry name" value="PROTEIN_KINASE_ST"/>
    <property type="match status" value="1"/>
</dbReference>
<dbReference type="RefSeq" id="XP_019619977.1">
    <property type="nucleotide sequence ID" value="XM_019764418.1"/>
</dbReference>
<evidence type="ECO:0000256" key="6">
    <source>
        <dbReference type="ARBA" id="ARBA00022741"/>
    </source>
</evidence>
<evidence type="ECO:0000256" key="13">
    <source>
        <dbReference type="RuleBase" id="RU000304"/>
    </source>
</evidence>
<keyword evidence="10" id="KW-0119">Carbohydrate metabolism</keyword>
<evidence type="ECO:0000313" key="15">
    <source>
        <dbReference type="Proteomes" id="UP000515135"/>
    </source>
</evidence>
<dbReference type="InterPro" id="IPR011009">
    <property type="entry name" value="Kinase-like_dom_sf"/>
</dbReference>
<dbReference type="InterPro" id="IPR008271">
    <property type="entry name" value="Ser/Thr_kinase_AS"/>
</dbReference>
<dbReference type="InterPro" id="IPR002291">
    <property type="entry name" value="Phosph_kin_gamma"/>
</dbReference>
<dbReference type="KEGG" id="bbel:109466676"/>
<dbReference type="Pfam" id="PF00069">
    <property type="entry name" value="Pkinase"/>
    <property type="match status" value="1"/>
</dbReference>
<evidence type="ECO:0000256" key="1">
    <source>
        <dbReference type="ARBA" id="ARBA00001674"/>
    </source>
</evidence>
<dbReference type="SMART" id="SM00220">
    <property type="entry name" value="S_TKc"/>
    <property type="match status" value="1"/>
</dbReference>
<evidence type="ECO:0000256" key="11">
    <source>
        <dbReference type="ARBA" id="ARBA00025890"/>
    </source>
</evidence>
<sequence>MTEDHHAMTREMYDDLPEESDAKEFYAKYEPKEVLGRGLSSVVRRCVRKTDQQEFAVKIIDVTEQNWTEDRDSVMKEVAILQTVSRNANIIQLVDVFECTTFIFLVFELIKGGELFDYLTEVVELSERETRFVMRQLFEVVQFLHELNIVHRDLKPENILIQGKLEIKVSDFGFAVRLKEGELLKELCGTPGYLAPEVLKCSMIEGFAGYGKEVDMWACGVIMYTLLAGQPPFWHRKQMMLLRNIMEGNYNFDGPEWEDISHTSKDLISHLLIVDPKNRFTAEQALQHPFFESIEYAVWAEKRLRKSRSPRKTPSEKGKFDAKSKFKAAIAAVCATQRLQAGLNRQQVLTFQNVAEDPYRVRGIRRVIDGCAFRIYGHWVKKGEDQNRAALFENFPKRDATKKGDISKTWV</sequence>
<dbReference type="Gene3D" id="1.10.510.10">
    <property type="entry name" value="Transferase(Phosphotransferase) domain 1"/>
    <property type="match status" value="1"/>
</dbReference>
<keyword evidence="3 13" id="KW-0723">Serine/threonine-protein kinase</keyword>
<dbReference type="CDD" id="cd14093">
    <property type="entry name" value="STKc_PhKG"/>
    <property type="match status" value="1"/>
</dbReference>
<dbReference type="PROSITE" id="PS50011">
    <property type="entry name" value="PROTEIN_KINASE_DOM"/>
    <property type="match status" value="1"/>
</dbReference>
<feature type="domain" description="Protein kinase" evidence="14">
    <location>
        <begin position="29"/>
        <end position="291"/>
    </location>
</feature>
<comment type="subunit">
    <text evidence="11">Hexadecamer of 4 heterotetramers, each composed of alpha, beta, gamma, and delta subunits. Alpha (PHKA1 or PHKA2) and beta (PHKB) are regulatory subunits, gamma (PHKG1 or PHKG2) is the catalytic subunit, and delta is calmodulin.</text>
</comment>
<evidence type="ECO:0000256" key="10">
    <source>
        <dbReference type="ARBA" id="ARBA00023277"/>
    </source>
</evidence>
<evidence type="ECO:0000256" key="4">
    <source>
        <dbReference type="ARBA" id="ARBA00022600"/>
    </source>
</evidence>
<reference evidence="16" key="1">
    <citation type="submission" date="2025-08" db="UniProtKB">
        <authorList>
            <consortium name="RefSeq"/>
        </authorList>
    </citation>
    <scope>IDENTIFICATION</scope>
    <source>
        <tissue evidence="16">Gonad</tissue>
    </source>
</reference>
<dbReference type="GO" id="GO:0005977">
    <property type="term" value="P:glycogen metabolic process"/>
    <property type="evidence" value="ECO:0007669"/>
    <property type="project" value="UniProtKB-KW"/>
</dbReference>
<dbReference type="GO" id="GO:0004689">
    <property type="term" value="F:phosphorylase kinase activity"/>
    <property type="evidence" value="ECO:0007669"/>
    <property type="project" value="UniProtKB-EC"/>
</dbReference>
<keyword evidence="15" id="KW-1185">Reference proteome</keyword>
<protein>
    <recommendedName>
        <fullName evidence="2">phosphorylase kinase</fullName>
        <ecNumber evidence="2">2.7.11.19</ecNumber>
    </recommendedName>
</protein>
<dbReference type="GeneID" id="109466676"/>
<keyword evidence="7" id="KW-0418">Kinase</keyword>
<gene>
    <name evidence="16" type="primary">LOC109466676</name>
</gene>
<dbReference type="GO" id="GO:0005524">
    <property type="term" value="F:ATP binding"/>
    <property type="evidence" value="ECO:0007669"/>
    <property type="project" value="UniProtKB-UniRule"/>
</dbReference>
<keyword evidence="9" id="KW-0112">Calmodulin-binding</keyword>
<proteinExistence type="inferred from homology"/>
<evidence type="ECO:0000256" key="8">
    <source>
        <dbReference type="ARBA" id="ARBA00022840"/>
    </source>
</evidence>
<evidence type="ECO:0000313" key="16">
    <source>
        <dbReference type="RefSeq" id="XP_019619977.1"/>
    </source>
</evidence>
<accession>A0A6P4YMP3</accession>
<dbReference type="EC" id="2.7.11.19" evidence="2"/>
<comment type="similarity">
    <text evidence="13">Belongs to the protein kinase superfamily.</text>
</comment>
<evidence type="ECO:0000256" key="3">
    <source>
        <dbReference type="ARBA" id="ARBA00022527"/>
    </source>
</evidence>
<dbReference type="FunFam" id="1.10.510.10:FF:001430">
    <property type="entry name" value="phosphorylase b kinase gamma catalytic chain, skeletal muscle/heart isoform"/>
    <property type="match status" value="1"/>
</dbReference>
<dbReference type="PANTHER" id="PTHR24347">
    <property type="entry name" value="SERINE/THREONINE-PROTEIN KINASE"/>
    <property type="match status" value="1"/>
</dbReference>
<keyword evidence="6 12" id="KW-0547">Nucleotide-binding</keyword>
<dbReference type="PRINTS" id="PR01049">
    <property type="entry name" value="PHOSPHBKNASE"/>
</dbReference>
<keyword evidence="4" id="KW-0321">Glycogen metabolism</keyword>
<dbReference type="InterPro" id="IPR017441">
    <property type="entry name" value="Protein_kinase_ATP_BS"/>
</dbReference>
<evidence type="ECO:0000256" key="2">
    <source>
        <dbReference type="ARBA" id="ARBA00012432"/>
    </source>
</evidence>
<evidence type="ECO:0000256" key="5">
    <source>
        <dbReference type="ARBA" id="ARBA00022679"/>
    </source>
</evidence>
<dbReference type="Proteomes" id="UP000515135">
    <property type="component" value="Unplaced"/>
</dbReference>
<dbReference type="PROSITE" id="PS00107">
    <property type="entry name" value="PROTEIN_KINASE_ATP"/>
    <property type="match status" value="1"/>
</dbReference>
<dbReference type="GO" id="GO:0005964">
    <property type="term" value="C:phosphorylase kinase complex"/>
    <property type="evidence" value="ECO:0007669"/>
    <property type="project" value="InterPro"/>
</dbReference>